<dbReference type="RefSeq" id="WP_036434826.1">
    <property type="nucleotide sequence ID" value="NZ_LR215039.1"/>
</dbReference>
<dbReference type="InterPro" id="IPR059214">
    <property type="entry name" value="MSC_0882-like"/>
</dbReference>
<reference evidence="2 3" key="1">
    <citation type="submission" date="2019-01" db="EMBL/GenBank/DDBJ databases">
        <authorList>
            <consortium name="Pathogen Informatics"/>
        </authorList>
    </citation>
    <scope>NUCLEOTIDE SEQUENCE [LARGE SCALE GENOMIC DNA]</scope>
    <source>
        <strain evidence="2 3">NCTC10179</strain>
    </source>
</reference>
<dbReference type="AlphaFoldDB" id="A0A449B6P1"/>
<feature type="transmembrane region" description="Helical" evidence="1">
    <location>
        <begin position="153"/>
        <end position="174"/>
    </location>
</feature>
<accession>A0A449B6P1</accession>
<dbReference type="EMBL" id="LR215039">
    <property type="protein sequence ID" value="VEU76273.1"/>
    <property type="molecule type" value="Genomic_DNA"/>
</dbReference>
<dbReference type="KEGG" id="mcou:NCTC10179_00447"/>
<name>A0A449B6P1_9BACT</name>
<feature type="transmembrane region" description="Helical" evidence="1">
    <location>
        <begin position="210"/>
        <end position="232"/>
    </location>
</feature>
<dbReference type="NCBIfam" id="NF045846">
    <property type="entry name" value="MSC0882_dom"/>
    <property type="match status" value="1"/>
</dbReference>
<keyword evidence="1" id="KW-1133">Transmembrane helix</keyword>
<organism evidence="2 3">
    <name type="scientific">Mycoplasmopsis columboralis</name>
    <dbReference type="NCBI Taxonomy" id="171282"/>
    <lineage>
        <taxon>Bacteria</taxon>
        <taxon>Bacillati</taxon>
        <taxon>Mycoplasmatota</taxon>
        <taxon>Mycoplasmoidales</taxon>
        <taxon>Metamycoplasmataceae</taxon>
        <taxon>Mycoplasmopsis</taxon>
    </lineage>
</organism>
<feature type="transmembrane region" description="Helical" evidence="1">
    <location>
        <begin position="269"/>
        <end position="290"/>
    </location>
</feature>
<proteinExistence type="predicted"/>
<keyword evidence="1" id="KW-0472">Membrane</keyword>
<keyword evidence="3" id="KW-1185">Reference proteome</keyword>
<feature type="transmembrane region" description="Helical" evidence="1">
    <location>
        <begin position="57"/>
        <end position="77"/>
    </location>
</feature>
<dbReference type="OrthoDB" id="398791at2"/>
<sequence>MFKPKISNNTVELQQSNKLEHSIAQQEKIINKYQDPQRMLSSDTFRILKKEKNIRKVALIFWWILLIICLSGMIMNYSFNTAKEPSSGIYYWIGLGLLLAISLFYFAKNLIRLSAWKSIERKYRESFSSGDIAASTTFADLYKDISRKVINLTWIYTFFMTYFGLLELIVFGLYKAEKIIIKTSETSAIKIDSTIDLVKLLDNGFGNTQVFLIIGLLSMVVISVLYFGLYLYDKKRIQDIKMFIVNDTAEFLSMVEDSKKSLNKGWRNFYIVVFVLVVLLPIAIFVYLLWRGVLRFKKR</sequence>
<feature type="transmembrane region" description="Helical" evidence="1">
    <location>
        <begin position="89"/>
        <end position="107"/>
    </location>
</feature>
<dbReference type="Proteomes" id="UP000289497">
    <property type="component" value="Chromosome"/>
</dbReference>
<protein>
    <submittedName>
        <fullName evidence="2">Uncharacterized protein</fullName>
    </submittedName>
</protein>
<gene>
    <name evidence="2" type="ORF">NCTC10179_00447</name>
</gene>
<keyword evidence="1" id="KW-0812">Transmembrane</keyword>
<evidence type="ECO:0000256" key="1">
    <source>
        <dbReference type="SAM" id="Phobius"/>
    </source>
</evidence>
<evidence type="ECO:0000313" key="3">
    <source>
        <dbReference type="Proteomes" id="UP000289497"/>
    </source>
</evidence>
<evidence type="ECO:0000313" key="2">
    <source>
        <dbReference type="EMBL" id="VEU76273.1"/>
    </source>
</evidence>